<feature type="region of interest" description="Disordered" evidence="1">
    <location>
        <begin position="176"/>
        <end position="196"/>
    </location>
</feature>
<accession>A0A6P7XJF2</accession>
<organism evidence="4 5">
    <name type="scientific">Microcaecilia unicolor</name>
    <dbReference type="NCBI Taxonomy" id="1415580"/>
    <lineage>
        <taxon>Eukaryota</taxon>
        <taxon>Metazoa</taxon>
        <taxon>Chordata</taxon>
        <taxon>Craniata</taxon>
        <taxon>Vertebrata</taxon>
        <taxon>Euteleostomi</taxon>
        <taxon>Amphibia</taxon>
        <taxon>Gymnophiona</taxon>
        <taxon>Siphonopidae</taxon>
        <taxon>Microcaecilia</taxon>
    </lineage>
</organism>
<dbReference type="InParanoid" id="A0A6P7XJF2"/>
<dbReference type="Pfam" id="PF01352">
    <property type="entry name" value="KRAB"/>
    <property type="match status" value="1"/>
</dbReference>
<feature type="region of interest" description="Disordered" evidence="1">
    <location>
        <begin position="65"/>
        <end position="146"/>
    </location>
</feature>
<keyword evidence="4" id="KW-1185">Reference proteome</keyword>
<dbReference type="RefSeq" id="XP_030050419.1">
    <property type="nucleotide sequence ID" value="XM_030194559.1"/>
</dbReference>
<dbReference type="AlphaFoldDB" id="A0A6P7XJF2"/>
<protein>
    <submittedName>
        <fullName evidence="5">Zinc finger protein 707-like isoform X1</fullName>
    </submittedName>
</protein>
<dbReference type="PANTHER" id="PTHR23232">
    <property type="entry name" value="KRAB DOMAIN C2H2 ZINC FINGER"/>
    <property type="match status" value="1"/>
</dbReference>
<dbReference type="InterPro" id="IPR001909">
    <property type="entry name" value="KRAB"/>
</dbReference>
<dbReference type="PROSITE" id="PS50806">
    <property type="entry name" value="KRAB_RELATED"/>
    <property type="match status" value="1"/>
</dbReference>
<dbReference type="CDD" id="cd07765">
    <property type="entry name" value="KRAB_A-box"/>
    <property type="match status" value="1"/>
</dbReference>
<dbReference type="PANTHER" id="PTHR23232:SF118">
    <property type="entry name" value="ZINC FINGER PROTEIN 746"/>
    <property type="match status" value="1"/>
</dbReference>
<evidence type="ECO:0000256" key="1">
    <source>
        <dbReference type="SAM" id="MobiDB-lite"/>
    </source>
</evidence>
<sequence>MAEAEFVQVPVTFEDVAVYFSEDEWGMLAGWQKELYKETMKENYETLTLLGCLSEKPSLISKIEREEDPCVRDQQDPRDRRKLRSSWRGYGNYHENKKHHKGSAENQETHRTLPQKDKEMFIVRSEGRRGWKRDSDTSEEREIPAEIRRKMDSNSGNVIIATKAHIDTEEKLSICTKSEENSARKRPTYLSPSQIR</sequence>
<dbReference type="KEGG" id="muo:115463787"/>
<dbReference type="OrthoDB" id="9892686at2759"/>
<dbReference type="Proteomes" id="UP000515156">
    <property type="component" value="Chromosome 1"/>
</dbReference>
<dbReference type="InterPro" id="IPR050169">
    <property type="entry name" value="Krueppel_C2H2_ZnF"/>
</dbReference>
<dbReference type="GeneID" id="115463787"/>
<name>A0A6P7XJF2_9AMPH</name>
<dbReference type="InterPro" id="IPR003655">
    <property type="entry name" value="aKRAB"/>
</dbReference>
<feature type="domain" description="KRAB-related" evidence="3">
    <location>
        <begin position="8"/>
        <end position="73"/>
    </location>
</feature>
<feature type="domain" description="KRAB" evidence="2">
    <location>
        <begin position="11"/>
        <end position="82"/>
    </location>
</feature>
<gene>
    <name evidence="5" type="primary">LOC115463787</name>
</gene>
<proteinExistence type="predicted"/>
<reference evidence="5" key="1">
    <citation type="submission" date="2025-08" db="UniProtKB">
        <authorList>
            <consortium name="RefSeq"/>
        </authorList>
    </citation>
    <scope>IDENTIFICATION</scope>
</reference>
<evidence type="ECO:0000259" key="3">
    <source>
        <dbReference type="PROSITE" id="PS50806"/>
    </source>
</evidence>
<dbReference type="InterPro" id="IPR036051">
    <property type="entry name" value="KRAB_dom_sf"/>
</dbReference>
<dbReference type="Gene3D" id="6.10.140.140">
    <property type="match status" value="1"/>
</dbReference>
<dbReference type="GO" id="GO:0006355">
    <property type="term" value="P:regulation of DNA-templated transcription"/>
    <property type="evidence" value="ECO:0007669"/>
    <property type="project" value="InterPro"/>
</dbReference>
<evidence type="ECO:0000313" key="4">
    <source>
        <dbReference type="Proteomes" id="UP000515156"/>
    </source>
</evidence>
<feature type="compositionally biased region" description="Basic and acidic residues" evidence="1">
    <location>
        <begin position="107"/>
        <end position="146"/>
    </location>
</feature>
<evidence type="ECO:0000313" key="5">
    <source>
        <dbReference type="RefSeq" id="XP_030050419.1"/>
    </source>
</evidence>
<feature type="compositionally biased region" description="Basic and acidic residues" evidence="1">
    <location>
        <begin position="65"/>
        <end position="79"/>
    </location>
</feature>
<evidence type="ECO:0000259" key="2">
    <source>
        <dbReference type="PROSITE" id="PS50805"/>
    </source>
</evidence>
<dbReference type="SMART" id="SM00349">
    <property type="entry name" value="KRAB"/>
    <property type="match status" value="1"/>
</dbReference>
<dbReference type="SUPFAM" id="SSF109640">
    <property type="entry name" value="KRAB domain (Kruppel-associated box)"/>
    <property type="match status" value="1"/>
</dbReference>
<dbReference type="PROSITE" id="PS50805">
    <property type="entry name" value="KRAB"/>
    <property type="match status" value="1"/>
</dbReference>